<comment type="subcellular location">
    <subcellularLocation>
        <location evidence="1">Cell membrane</location>
        <topology evidence="1">Multi-pass membrane protein</topology>
    </subcellularLocation>
</comment>
<evidence type="ECO:0000256" key="6">
    <source>
        <dbReference type="SAM" id="Phobius"/>
    </source>
</evidence>
<sequence>MGSEGPAVLVALLVAGFLLRRHASEEQTVSQTRRQRWFDGFIGAAMSRPWHVLLAVALVTVAAGFFASRLEFRGSFVELLPEGAPEVRDLTRVSEKAGGDGYLVIMAKGGTPQALKTYAAELQKRLEALPEVRYVEHHYDVGFFRRHGLLLLPTEQVSALRKDLEARVRYEKERASPLFVDLDAEEAPPTFEEIARKHTPDTAVPETLASKDGSEVYLMIKPSGTAGDLDFARRFVAKALETGRQLAAEQAPGVTLEATGNFQNRIEEDAVMRRDLSNAGLLSALIAVGLILLATRRVSALAVVGVPVVVGLVLTFAFAQGAIGHLNIVTGFLVAILIGLGIEYGVHLAMRYWEERERHGVREALAATVRGTFSGAITSAFTNAAAFFVLMLAQFHAFQQFGLLAGIGVLMAVLSAYALGPSLLAIAERIRPFRKESVQAEAFVAATPAAPAVPQKEWRRWPTGLITAIALLVVGFAAYSVRIAPQLGFETNLRNLKGDSPASRLDDHITEQIGAPLNPAILAVDSLEQVRQVEAVIAQVKAKNGADSVFLRTASLSDLVPSDVEGHAAELGRIRALLDGLPKSAQADARVREFRDMVDAKPYGLDQVPPEARRRFEALDGKGMFLLLFPSVSNYDTQDLNRWAAQLNEVIAGAKENGVDLAVLDSNRIAARIFALVQGDGPFILWAAAAVVFGVILISLRSFKKALLVAGPLFLGMTCLAGGMYLFDVQLNFINAVVLPNLLAIAVDNSVHLFHRYEEEGPGSLGRVVRNTGFAAVVATLSNAAGYGALLVANHQGLRSIGQIALLGVVSTFLGTTVFFPAMLALLERWKGRRSAVVPEAGAMVRSLNLGGAGELSAESPGERKSA</sequence>
<comment type="caution">
    <text evidence="8">The sequence shown here is derived from an EMBL/GenBank/DDBJ whole genome shotgun (WGS) entry which is preliminary data.</text>
</comment>
<evidence type="ECO:0000256" key="3">
    <source>
        <dbReference type="ARBA" id="ARBA00022692"/>
    </source>
</evidence>
<feature type="transmembrane region" description="Helical" evidence="6">
    <location>
        <begin position="804"/>
        <end position="827"/>
    </location>
</feature>
<feature type="transmembrane region" description="Helical" evidence="6">
    <location>
        <begin position="301"/>
        <end position="323"/>
    </location>
</feature>
<feature type="transmembrane region" description="Helical" evidence="6">
    <location>
        <begin position="465"/>
        <end position="484"/>
    </location>
</feature>
<feature type="transmembrane region" description="Helical" evidence="6">
    <location>
        <begin position="401"/>
        <end position="427"/>
    </location>
</feature>
<evidence type="ECO:0000256" key="1">
    <source>
        <dbReference type="ARBA" id="ARBA00004651"/>
    </source>
</evidence>
<dbReference type="InterPro" id="IPR000731">
    <property type="entry name" value="SSD"/>
</dbReference>
<feature type="transmembrane region" description="Helical" evidence="6">
    <location>
        <begin position="733"/>
        <end position="751"/>
    </location>
</feature>
<feature type="transmembrane region" description="Helical" evidence="6">
    <location>
        <begin position="683"/>
        <end position="700"/>
    </location>
</feature>
<evidence type="ECO:0000313" key="9">
    <source>
        <dbReference type="Proteomes" id="UP000268094"/>
    </source>
</evidence>
<accession>A0A3A8IT18</accession>
<dbReference type="PROSITE" id="PS50156">
    <property type="entry name" value="SSD"/>
    <property type="match status" value="2"/>
</dbReference>
<evidence type="ECO:0000259" key="7">
    <source>
        <dbReference type="PROSITE" id="PS50156"/>
    </source>
</evidence>
<name>A0A3A8IT18_9BACT</name>
<protein>
    <recommendedName>
        <fullName evidence="7">SSD domain-containing protein</fullName>
    </recommendedName>
</protein>
<evidence type="ECO:0000313" key="8">
    <source>
        <dbReference type="EMBL" id="RKG80533.1"/>
    </source>
</evidence>
<evidence type="ECO:0000256" key="4">
    <source>
        <dbReference type="ARBA" id="ARBA00022989"/>
    </source>
</evidence>
<keyword evidence="4 6" id="KW-1133">Transmembrane helix</keyword>
<evidence type="ECO:0000256" key="5">
    <source>
        <dbReference type="ARBA" id="ARBA00023136"/>
    </source>
</evidence>
<feature type="transmembrane region" description="Helical" evidence="6">
    <location>
        <begin position="329"/>
        <end position="350"/>
    </location>
</feature>
<gene>
    <name evidence="8" type="ORF">D7V88_27425</name>
</gene>
<feature type="transmembrane region" description="Helical" evidence="6">
    <location>
        <begin position="276"/>
        <end position="294"/>
    </location>
</feature>
<keyword evidence="2" id="KW-1003">Cell membrane</keyword>
<feature type="transmembrane region" description="Helical" evidence="6">
    <location>
        <begin position="371"/>
        <end position="395"/>
    </location>
</feature>
<proteinExistence type="predicted"/>
<dbReference type="InterPro" id="IPR050545">
    <property type="entry name" value="Mycobact_MmpL"/>
</dbReference>
<feature type="transmembrane region" description="Helical" evidence="6">
    <location>
        <begin position="772"/>
        <end position="792"/>
    </location>
</feature>
<dbReference type="OrthoDB" id="49344at2"/>
<keyword evidence="5 6" id="KW-0472">Membrane</keyword>
<feature type="transmembrane region" description="Helical" evidence="6">
    <location>
        <begin position="707"/>
        <end position="727"/>
    </location>
</feature>
<keyword evidence="3 6" id="KW-0812">Transmembrane</keyword>
<feature type="domain" description="SSD" evidence="7">
    <location>
        <begin position="742"/>
        <end position="826"/>
    </location>
</feature>
<dbReference type="InterPro" id="IPR004869">
    <property type="entry name" value="MMPL_dom"/>
</dbReference>
<reference evidence="9" key="1">
    <citation type="submission" date="2018-09" db="EMBL/GenBank/DDBJ databases">
        <authorList>
            <person name="Livingstone P.G."/>
            <person name="Whitworth D.E."/>
        </authorList>
    </citation>
    <scope>NUCLEOTIDE SEQUENCE [LARGE SCALE GENOMIC DNA]</scope>
    <source>
        <strain evidence="9">CA054A</strain>
    </source>
</reference>
<dbReference type="PANTHER" id="PTHR33406:SF13">
    <property type="entry name" value="MEMBRANE PROTEIN YDFJ"/>
    <property type="match status" value="1"/>
</dbReference>
<dbReference type="Proteomes" id="UP000268094">
    <property type="component" value="Unassembled WGS sequence"/>
</dbReference>
<evidence type="ECO:0000256" key="2">
    <source>
        <dbReference type="ARBA" id="ARBA00022475"/>
    </source>
</evidence>
<dbReference type="SUPFAM" id="SSF82866">
    <property type="entry name" value="Multidrug efflux transporter AcrB transmembrane domain"/>
    <property type="match status" value="2"/>
</dbReference>
<dbReference type="AlphaFoldDB" id="A0A3A8IT18"/>
<keyword evidence="9" id="KW-1185">Reference proteome</keyword>
<organism evidence="8 9">
    <name type="scientific">Corallococcus terminator</name>
    <dbReference type="NCBI Taxonomy" id="2316733"/>
    <lineage>
        <taxon>Bacteria</taxon>
        <taxon>Pseudomonadati</taxon>
        <taxon>Myxococcota</taxon>
        <taxon>Myxococcia</taxon>
        <taxon>Myxococcales</taxon>
        <taxon>Cystobacterineae</taxon>
        <taxon>Myxococcaceae</taxon>
        <taxon>Corallococcus</taxon>
    </lineage>
</organism>
<dbReference type="Gene3D" id="1.20.1640.10">
    <property type="entry name" value="Multidrug efflux transporter AcrB transmembrane domain"/>
    <property type="match status" value="2"/>
</dbReference>
<dbReference type="Pfam" id="PF03176">
    <property type="entry name" value="MMPL"/>
    <property type="match status" value="2"/>
</dbReference>
<dbReference type="GO" id="GO:0005886">
    <property type="term" value="C:plasma membrane"/>
    <property type="evidence" value="ECO:0007669"/>
    <property type="project" value="UniProtKB-SubCell"/>
</dbReference>
<dbReference type="PANTHER" id="PTHR33406">
    <property type="entry name" value="MEMBRANE PROTEIN MJ1562-RELATED"/>
    <property type="match status" value="1"/>
</dbReference>
<dbReference type="EMBL" id="RAVZ01000225">
    <property type="protein sequence ID" value="RKG80533.1"/>
    <property type="molecule type" value="Genomic_DNA"/>
</dbReference>
<feature type="domain" description="SSD" evidence="7">
    <location>
        <begin position="288"/>
        <end position="426"/>
    </location>
</feature>